<dbReference type="InterPro" id="IPR035969">
    <property type="entry name" value="Rab-GAP_TBC_sf"/>
</dbReference>
<dbReference type="VEuPathDB" id="AmoebaDB:EHI8A_153650"/>
<dbReference type="VEuPathDB" id="AmoebaDB:KM1_225060"/>
<dbReference type="AlphaFoldDB" id="A0A5K1TYX2"/>
<organism evidence="7 8">
    <name type="scientific">Entamoeba histolytica</name>
    <dbReference type="NCBI Taxonomy" id="5759"/>
    <lineage>
        <taxon>Eukaryota</taxon>
        <taxon>Amoebozoa</taxon>
        <taxon>Evosea</taxon>
        <taxon>Archamoebae</taxon>
        <taxon>Mastigamoebida</taxon>
        <taxon>Entamoebidae</taxon>
        <taxon>Entamoeba</taxon>
    </lineage>
</organism>
<dbReference type="OMA" id="IHWVLYF"/>
<evidence type="ECO:0000259" key="6">
    <source>
        <dbReference type="PROSITE" id="PS50206"/>
    </source>
</evidence>
<sequence>MSLNQSLVLFAMEDKQLLIEMAKTIGFPKDKREKIWRLILQNNEDFKEFNTKEVSPDLANTFFGKSLSEEKYQNFALIYQIVESIIPTDYPQFEGSIGIAVVIASLFPNDFKMQQRAITHFLTKFNNYTADSDGIIQLLWLLIQYHDPQLSNHLKSLSINLKSLVLQHFYSLFIQFYDPIDTVLSLYDRLLYSSPIIPMFILCSIFITHRNELFKVTSSLVLETYFNEIRLNETDTSSLLVFAKYIQQNTPTSFSRLLSSCLSNNAIYQRWEASKFDGGVYFPVSPTDMLSDKLNNINIIYVDGREENDYTNGHINNSILLKDIDTTRESVHWVLYFSGAPNESESIITTVETLIKKNIKHISVLGGGYSLYHKFWTERSEGFNIEDHTKDCQVCRGVNWKNVFKLDFVKKEIKRRSLSNSLSELVKDKIAGLVSDKTIKEVNWEKKEETGRCLIEKVDILYESNIGYLEYNSIELSIIVNENTVEELFYDDIDRFSFTGKTIFIHTKNGEEIKFLVNDSPEKLIKDIQNKSI</sequence>
<dbReference type="PANTHER" id="PTHR13297:SF5">
    <property type="entry name" value="TBC1 DOMAIN FAMILY MEMBER 23"/>
    <property type="match status" value="1"/>
</dbReference>
<dbReference type="SUPFAM" id="SSF52821">
    <property type="entry name" value="Rhodanese/Cell cycle control phosphatase"/>
    <property type="match status" value="1"/>
</dbReference>
<dbReference type="InterPro" id="IPR000195">
    <property type="entry name" value="Rab-GAP-TBC_dom"/>
</dbReference>
<proteinExistence type="predicted"/>
<keyword evidence="4" id="KW-0333">Golgi apparatus</keyword>
<dbReference type="Pfam" id="PF00566">
    <property type="entry name" value="RabGAP-TBC"/>
    <property type="match status" value="1"/>
</dbReference>
<dbReference type="Proteomes" id="UP000078387">
    <property type="component" value="Unassembled WGS sequence"/>
</dbReference>
<evidence type="ECO:0000259" key="5">
    <source>
        <dbReference type="PROSITE" id="PS50086"/>
    </source>
</evidence>
<dbReference type="PROSITE" id="PS50086">
    <property type="entry name" value="TBC_RABGAP"/>
    <property type="match status" value="1"/>
</dbReference>
<reference evidence="7 8" key="1">
    <citation type="submission" date="2016-05" db="EMBL/GenBank/DDBJ databases">
        <title>First whole genome sequencing of Entamoeba histolytica HM1:IMSS-clone-6.</title>
        <authorList>
            <person name="Mukherjee Avik.K."/>
            <person name="Izumyama S."/>
            <person name="Nakada-Tsukui K."/>
            <person name="Nozaki T."/>
        </authorList>
    </citation>
    <scope>NUCLEOTIDE SEQUENCE [LARGE SCALE GENOMIC DNA]</scope>
    <source>
        <strain evidence="7 8">HM1:IMSS clone 6</strain>
    </source>
</reference>
<feature type="domain" description="Rhodanese" evidence="6">
    <location>
        <begin position="295"/>
        <end position="381"/>
    </location>
</feature>
<name>A0A5K1TYX2_ENTHI</name>
<dbReference type="EMBL" id="BDEQ01000001">
    <property type="protein sequence ID" value="GAT91516.1"/>
    <property type="molecule type" value="Genomic_DNA"/>
</dbReference>
<evidence type="ECO:0000256" key="3">
    <source>
        <dbReference type="ARBA" id="ARBA00022473"/>
    </source>
</evidence>
<feature type="domain" description="Rab-GAP TBC" evidence="5">
    <location>
        <begin position="26"/>
        <end position="194"/>
    </location>
</feature>
<evidence type="ECO:0000256" key="1">
    <source>
        <dbReference type="ARBA" id="ARBA00004601"/>
    </source>
</evidence>
<evidence type="ECO:0000256" key="2">
    <source>
        <dbReference type="ARBA" id="ARBA00014207"/>
    </source>
</evidence>
<dbReference type="PANTHER" id="PTHR13297">
    <property type="entry name" value="TBC1 DOMAIN FAMILY MEMBER 23-RELATED"/>
    <property type="match status" value="1"/>
</dbReference>
<dbReference type="InterPro" id="IPR036873">
    <property type="entry name" value="Rhodanese-like_dom_sf"/>
</dbReference>
<dbReference type="VEuPathDB" id="AmoebaDB:EHI7A_136850"/>
<dbReference type="GO" id="GO:0005802">
    <property type="term" value="C:trans-Golgi network"/>
    <property type="evidence" value="ECO:0007669"/>
    <property type="project" value="TreeGrafter"/>
</dbReference>
<dbReference type="SUPFAM" id="SSF47923">
    <property type="entry name" value="Ypt/Rab-GAP domain of gyp1p"/>
    <property type="match status" value="1"/>
</dbReference>
<protein>
    <recommendedName>
        <fullName evidence="2">TBC1 domain family member 23</fullName>
    </recommendedName>
</protein>
<comment type="caution">
    <text evidence="7">The sequence shown here is derived from an EMBL/GenBank/DDBJ whole genome shotgun (WGS) entry which is preliminary data.</text>
</comment>
<dbReference type="InterPro" id="IPR001763">
    <property type="entry name" value="Rhodanese-like_dom"/>
</dbReference>
<gene>
    <name evidence="7" type="ORF">CL6EHI_152630</name>
</gene>
<dbReference type="VEuPathDB" id="AmoebaDB:EHI5A_000550"/>
<evidence type="ECO:0000313" key="8">
    <source>
        <dbReference type="Proteomes" id="UP000078387"/>
    </source>
</evidence>
<dbReference type="GO" id="GO:0042147">
    <property type="term" value="P:retrograde transport, endosome to Golgi"/>
    <property type="evidence" value="ECO:0007669"/>
    <property type="project" value="InterPro"/>
</dbReference>
<accession>A0A5K1TYX2</accession>
<dbReference type="InterPro" id="IPR039755">
    <property type="entry name" value="TBC1D23"/>
</dbReference>
<dbReference type="VEuPathDB" id="AmoebaDB:EHI_152630"/>
<evidence type="ECO:0000256" key="4">
    <source>
        <dbReference type="ARBA" id="ARBA00023034"/>
    </source>
</evidence>
<keyword evidence="3" id="KW-0217">Developmental protein</keyword>
<dbReference type="Gene3D" id="1.10.472.80">
    <property type="entry name" value="Ypt/Rab-GAP domain of gyp1p, domain 3"/>
    <property type="match status" value="1"/>
</dbReference>
<evidence type="ECO:0000313" key="7">
    <source>
        <dbReference type="EMBL" id="GAT91516.1"/>
    </source>
</evidence>
<dbReference type="GO" id="GO:0005829">
    <property type="term" value="C:cytosol"/>
    <property type="evidence" value="ECO:0007669"/>
    <property type="project" value="GOC"/>
</dbReference>
<comment type="subcellular location">
    <subcellularLocation>
        <location evidence="1">Golgi apparatus</location>
        <location evidence="1">trans-Golgi network</location>
    </subcellularLocation>
</comment>
<dbReference type="PROSITE" id="PS50206">
    <property type="entry name" value="RHODANESE_3"/>
    <property type="match status" value="1"/>
</dbReference>
<dbReference type="GO" id="GO:0099041">
    <property type="term" value="P:vesicle tethering to Golgi"/>
    <property type="evidence" value="ECO:0007669"/>
    <property type="project" value="TreeGrafter"/>
</dbReference>